<evidence type="ECO:0000313" key="3">
    <source>
        <dbReference type="EMBL" id="KAK2169401.1"/>
    </source>
</evidence>
<dbReference type="Pfam" id="PF23334">
    <property type="entry name" value="VWC2L_2nd"/>
    <property type="match status" value="2"/>
</dbReference>
<gene>
    <name evidence="3" type="ORF">LSH36_10g06035</name>
</gene>
<dbReference type="GO" id="GO:0032281">
    <property type="term" value="C:AMPA glutamate receptor complex"/>
    <property type="evidence" value="ECO:0007669"/>
    <property type="project" value="TreeGrafter"/>
</dbReference>
<feature type="chain" id="PRO_5042194064" description="VWFC domain-containing protein" evidence="1">
    <location>
        <begin position="20"/>
        <end position="210"/>
    </location>
</feature>
<feature type="domain" description="VWFC" evidence="2">
    <location>
        <begin position="94"/>
        <end position="159"/>
    </location>
</feature>
<accession>A0AAD9KDT3</accession>
<feature type="signal peptide" evidence="1">
    <location>
        <begin position="1"/>
        <end position="19"/>
    </location>
</feature>
<dbReference type="PANTHER" id="PTHR46252">
    <property type="entry name" value="BRORIN FAMILY MEMBER"/>
    <property type="match status" value="1"/>
</dbReference>
<comment type="caution">
    <text evidence="3">The sequence shown here is derived from an EMBL/GenBank/DDBJ whole genome shotgun (WGS) entry which is preliminary data.</text>
</comment>
<dbReference type="SMART" id="SM00214">
    <property type="entry name" value="VWC"/>
    <property type="match status" value="2"/>
</dbReference>
<dbReference type="GO" id="GO:0030514">
    <property type="term" value="P:negative regulation of BMP signaling pathway"/>
    <property type="evidence" value="ECO:0007669"/>
    <property type="project" value="TreeGrafter"/>
</dbReference>
<dbReference type="PROSITE" id="PS50184">
    <property type="entry name" value="VWFC_2"/>
    <property type="match status" value="1"/>
</dbReference>
<dbReference type="InterPro" id="IPR042979">
    <property type="entry name" value="VWC2/VWC2L"/>
</dbReference>
<evidence type="ECO:0000259" key="2">
    <source>
        <dbReference type="PROSITE" id="PS50184"/>
    </source>
</evidence>
<keyword evidence="1" id="KW-0732">Signal</keyword>
<sequence>MDLCRLLTLFSCVTYATLSTSLCAAKHVTYEEVVSKSCIYGNATYPGGSRFRPDPCTICHCPKHGGRPDCVIEDCKYEPDCVKYVKSPESLCCDICIEHGCRDGDDHVYKPGEVVSRISCTRCICPKGGGRIECGHVPCPEINCVDPIYEPGGCCLMCPRGANCWLGKEILPAGQTVRRNRCKTCRCPDESLPRWLQEKGPRAICSTSDC</sequence>
<dbReference type="Pfam" id="PF23331">
    <property type="entry name" value="VWC2L_C"/>
    <property type="match status" value="1"/>
</dbReference>
<evidence type="ECO:0000313" key="4">
    <source>
        <dbReference type="Proteomes" id="UP001208570"/>
    </source>
</evidence>
<evidence type="ECO:0000256" key="1">
    <source>
        <dbReference type="SAM" id="SignalP"/>
    </source>
</evidence>
<protein>
    <recommendedName>
        <fullName evidence="2">VWFC domain-containing protein</fullName>
    </recommendedName>
</protein>
<dbReference type="PANTHER" id="PTHR46252:SF3">
    <property type="entry name" value="KIELIN_CHORDIN-LIKE PROTEIN"/>
    <property type="match status" value="1"/>
</dbReference>
<keyword evidence="4" id="KW-1185">Reference proteome</keyword>
<organism evidence="3 4">
    <name type="scientific">Paralvinella palmiformis</name>
    <dbReference type="NCBI Taxonomy" id="53620"/>
    <lineage>
        <taxon>Eukaryota</taxon>
        <taxon>Metazoa</taxon>
        <taxon>Spiralia</taxon>
        <taxon>Lophotrochozoa</taxon>
        <taxon>Annelida</taxon>
        <taxon>Polychaeta</taxon>
        <taxon>Sedentaria</taxon>
        <taxon>Canalipalpata</taxon>
        <taxon>Terebellida</taxon>
        <taxon>Terebelliformia</taxon>
        <taxon>Alvinellidae</taxon>
        <taxon>Paralvinella</taxon>
    </lineage>
</organism>
<name>A0AAD9KDT3_9ANNE</name>
<dbReference type="Gene3D" id="6.20.200.20">
    <property type="match status" value="1"/>
</dbReference>
<dbReference type="EMBL" id="JAODUP010000010">
    <property type="protein sequence ID" value="KAK2169401.1"/>
    <property type="molecule type" value="Genomic_DNA"/>
</dbReference>
<dbReference type="InterPro" id="IPR001007">
    <property type="entry name" value="VWF_dom"/>
</dbReference>
<dbReference type="GO" id="GO:0045202">
    <property type="term" value="C:synapse"/>
    <property type="evidence" value="ECO:0007669"/>
    <property type="project" value="UniProtKB-SubCell"/>
</dbReference>
<dbReference type="SUPFAM" id="SSF57603">
    <property type="entry name" value="FnI-like domain"/>
    <property type="match status" value="2"/>
</dbReference>
<dbReference type="PROSITE" id="PS01208">
    <property type="entry name" value="VWFC_1"/>
    <property type="match status" value="2"/>
</dbReference>
<dbReference type="Proteomes" id="UP001208570">
    <property type="component" value="Unassembled WGS sequence"/>
</dbReference>
<dbReference type="Gene3D" id="2.10.70.10">
    <property type="entry name" value="Complement Module, domain 1"/>
    <property type="match status" value="1"/>
</dbReference>
<dbReference type="AlphaFoldDB" id="A0AAD9KDT3"/>
<proteinExistence type="predicted"/>
<dbReference type="GO" id="GO:0005615">
    <property type="term" value="C:extracellular space"/>
    <property type="evidence" value="ECO:0007669"/>
    <property type="project" value="TreeGrafter"/>
</dbReference>
<reference evidence="3" key="1">
    <citation type="journal article" date="2023" name="Mol. Biol. Evol.">
        <title>Third-Generation Sequencing Reveals the Adaptive Role of the Epigenome in Three Deep-Sea Polychaetes.</title>
        <authorList>
            <person name="Perez M."/>
            <person name="Aroh O."/>
            <person name="Sun Y."/>
            <person name="Lan Y."/>
            <person name="Juniper S.K."/>
            <person name="Young C.R."/>
            <person name="Angers B."/>
            <person name="Qian P.Y."/>
        </authorList>
    </citation>
    <scope>NUCLEOTIDE SEQUENCE</scope>
    <source>
        <strain evidence="3">P08H-3</strain>
    </source>
</reference>
<dbReference type="InterPro" id="IPR057856">
    <property type="entry name" value="VWC2L_C"/>
</dbReference>